<gene>
    <name evidence="1" type="ORF">My1_104</name>
</gene>
<proteinExistence type="predicted"/>
<organism evidence="1 2">
    <name type="scientific">Pectobacterium phage My1</name>
    <dbReference type="NCBI Taxonomy" id="1204539"/>
    <lineage>
        <taxon>Viruses</taxon>
        <taxon>Duplodnaviria</taxon>
        <taxon>Heunggongvirae</taxon>
        <taxon>Uroviricota</taxon>
        <taxon>Caudoviricetes</taxon>
        <taxon>Demerecviridae</taxon>
        <taxon>Mccorquodalevirinae</taxon>
        <taxon>Myunavirus</taxon>
        <taxon>Myunavirus My1</taxon>
    </lineage>
</organism>
<dbReference type="OrthoDB" id="20483at10239"/>
<dbReference type="KEGG" id="vg:13826806"/>
<accession>J9QM79</accession>
<dbReference type="Proteomes" id="UP000006280">
    <property type="component" value="Segment"/>
</dbReference>
<evidence type="ECO:0000313" key="2">
    <source>
        <dbReference type="Proteomes" id="UP000006280"/>
    </source>
</evidence>
<keyword evidence="2" id="KW-1185">Reference proteome</keyword>
<name>J9QM79_9CAUD</name>
<reference evidence="1 2" key="1">
    <citation type="journal article" date="2012" name="J. Virol.">
        <title>Complete Genome Sequence of Pectobacterium carotovorum subsp. carotovorum Bacteriophage My1.</title>
        <authorList>
            <person name="Lee D.H."/>
            <person name="Lee J.H."/>
            <person name="Shin H."/>
            <person name="Ji S."/>
            <person name="Roh E."/>
            <person name="Jung K."/>
            <person name="Ryu S."/>
            <person name="Choi J."/>
            <person name="Heu S."/>
        </authorList>
    </citation>
    <scope>NUCLEOTIDE SEQUENCE [LARGE SCALE GENOMIC DNA]</scope>
</reference>
<dbReference type="EMBL" id="JX195166">
    <property type="protein sequence ID" value="AFQ22263.1"/>
    <property type="molecule type" value="Genomic_DNA"/>
</dbReference>
<sequence>MTDPRWKTRRNPRKKVAPKPEVELCRVLPHRLAHIPGAVEWLVSKPKRRLDTRVSFELRKLYAELASLVKNSLAKEHNI</sequence>
<evidence type="ECO:0000313" key="1">
    <source>
        <dbReference type="EMBL" id="AFQ22263.1"/>
    </source>
</evidence>
<dbReference type="GeneID" id="13826806"/>
<dbReference type="RefSeq" id="YP_006906356.1">
    <property type="nucleotide sequence ID" value="NC_018837.1"/>
</dbReference>
<protein>
    <submittedName>
        <fullName evidence="1">Uncharacterized protein</fullName>
    </submittedName>
</protein>